<evidence type="ECO:0000313" key="3">
    <source>
        <dbReference type="Proteomes" id="UP000594892"/>
    </source>
</evidence>
<keyword evidence="4" id="KW-1185">Reference proteome</keyword>
<evidence type="ECO:0000313" key="1">
    <source>
        <dbReference type="EMBL" id="QPQ91417.1"/>
    </source>
</evidence>
<accession>A0AAQ0BTN2</accession>
<dbReference type="Proteomes" id="UP001056386">
    <property type="component" value="Chromosome 2"/>
</dbReference>
<evidence type="ECO:0000313" key="4">
    <source>
        <dbReference type="Proteomes" id="UP001056386"/>
    </source>
</evidence>
<gene>
    <name evidence="1" type="ORF">I6H06_03835</name>
    <name evidence="2" type="ORF">NFI99_00920</name>
</gene>
<dbReference type="EMBL" id="CP065600">
    <property type="protein sequence ID" value="QPQ91417.1"/>
    <property type="molecule type" value="Genomic_DNA"/>
</dbReference>
<dbReference type="Proteomes" id="UP000594892">
    <property type="component" value="Chromosome 1"/>
</dbReference>
<protein>
    <submittedName>
        <fullName evidence="1">Uncharacterized protein</fullName>
    </submittedName>
</protein>
<dbReference type="RefSeq" id="WP_017424497.1">
    <property type="nucleotide sequence ID" value="NZ_CP021075.1"/>
</dbReference>
<name>A0AAQ0BTN2_BURGL</name>
<reference evidence="2" key="2">
    <citation type="submission" date="2022-06" db="EMBL/GenBank/DDBJ databases">
        <title>Draft genome sequence of Burkholderia glumae strain GR20004 isolated from rice panicle showing bacterial panicle blight.</title>
        <authorList>
            <person name="Choi S.Y."/>
            <person name="Lee Y.H."/>
        </authorList>
    </citation>
    <scope>NUCLEOTIDE SEQUENCE</scope>
    <source>
        <strain evidence="2">GR20004</strain>
    </source>
</reference>
<dbReference type="GeneID" id="45699124"/>
<dbReference type="AlphaFoldDB" id="A0AAQ0BTN2"/>
<reference evidence="1 3" key="1">
    <citation type="submission" date="2020-12" db="EMBL/GenBank/DDBJ databases">
        <title>FDA dAtabase for Regulatory Grade micrObial Sequences (FDA-ARGOS): Supporting development and validation of Infectious Disease Dx tests.</title>
        <authorList>
            <person name="Minogue T."/>
            <person name="Wolcott M."/>
            <person name="Wasieloski L."/>
            <person name="Aguilar W."/>
            <person name="Moore D."/>
            <person name="Jaissle J."/>
            <person name="Tallon L."/>
            <person name="Sadzewicz L."/>
            <person name="Zhao X."/>
            <person name="Boylan J."/>
            <person name="Ott S."/>
            <person name="Bowen H."/>
            <person name="Vavikolanu K."/>
            <person name="Mehta A."/>
            <person name="Aluvathingal J."/>
            <person name="Nadendla S."/>
            <person name="Yan Y."/>
            <person name="Sichtig H."/>
        </authorList>
    </citation>
    <scope>NUCLEOTIDE SEQUENCE [LARGE SCALE GENOMIC DNA]</scope>
    <source>
        <strain evidence="1 3">FDAARGOS_949</strain>
    </source>
</reference>
<sequence>MMRVNAFGPVRLAEMFEARVSADGTIAIMSSELASIAGSDGAWDR</sequence>
<proteinExistence type="predicted"/>
<dbReference type="EMBL" id="CP099583">
    <property type="protein sequence ID" value="USS43087.1"/>
    <property type="molecule type" value="Genomic_DNA"/>
</dbReference>
<organism evidence="1 3">
    <name type="scientific">Burkholderia glumae</name>
    <name type="common">Pseudomonas glumae</name>
    <dbReference type="NCBI Taxonomy" id="337"/>
    <lineage>
        <taxon>Bacteria</taxon>
        <taxon>Pseudomonadati</taxon>
        <taxon>Pseudomonadota</taxon>
        <taxon>Betaproteobacteria</taxon>
        <taxon>Burkholderiales</taxon>
        <taxon>Burkholderiaceae</taxon>
        <taxon>Burkholderia</taxon>
    </lineage>
</organism>
<evidence type="ECO:0000313" key="2">
    <source>
        <dbReference type="EMBL" id="USS43087.1"/>
    </source>
</evidence>